<dbReference type="SUPFAM" id="SSF56574">
    <property type="entry name" value="Serpins"/>
    <property type="match status" value="1"/>
</dbReference>
<dbReference type="Gene3D" id="2.30.39.10">
    <property type="entry name" value="Alpha-1-antitrypsin, domain 1"/>
    <property type="match status" value="1"/>
</dbReference>
<organism evidence="1 2">
    <name type="scientific">Caenorhabditis bovis</name>
    <dbReference type="NCBI Taxonomy" id="2654633"/>
    <lineage>
        <taxon>Eukaryota</taxon>
        <taxon>Metazoa</taxon>
        <taxon>Ecdysozoa</taxon>
        <taxon>Nematoda</taxon>
        <taxon>Chromadorea</taxon>
        <taxon>Rhabditida</taxon>
        <taxon>Rhabditina</taxon>
        <taxon>Rhabditomorpha</taxon>
        <taxon>Rhabditoidea</taxon>
        <taxon>Rhabditidae</taxon>
        <taxon>Peloderinae</taxon>
        <taxon>Caenorhabditis</taxon>
    </lineage>
</organism>
<protein>
    <recommendedName>
        <fullName evidence="3">Serpin domain-containing protein</fullName>
    </recommendedName>
</protein>
<dbReference type="EMBL" id="CADEPM010000003">
    <property type="protein sequence ID" value="CAB3401776.1"/>
    <property type="molecule type" value="Genomic_DNA"/>
</dbReference>
<name>A0A8S1EKR5_9PELO</name>
<dbReference type="Proteomes" id="UP000494206">
    <property type="component" value="Unassembled WGS sequence"/>
</dbReference>
<evidence type="ECO:0008006" key="3">
    <source>
        <dbReference type="Google" id="ProtNLM"/>
    </source>
</evidence>
<gene>
    <name evidence="1" type="ORF">CBOVIS_LOCUS4473</name>
</gene>
<reference evidence="1 2" key="1">
    <citation type="submission" date="2020-04" db="EMBL/GenBank/DDBJ databases">
        <authorList>
            <person name="Laetsch R D."/>
            <person name="Stevens L."/>
            <person name="Kumar S."/>
            <person name="Blaxter L. M."/>
        </authorList>
    </citation>
    <scope>NUCLEOTIDE SEQUENCE [LARGE SCALE GENOMIC DNA]</scope>
</reference>
<dbReference type="Gene3D" id="3.30.497.10">
    <property type="entry name" value="Antithrombin, subunit I, domain 2"/>
    <property type="match status" value="1"/>
</dbReference>
<comment type="caution">
    <text evidence="1">The sequence shown here is derived from an EMBL/GenBank/DDBJ whole genome shotgun (WGS) entry which is preliminary data.</text>
</comment>
<dbReference type="AlphaFoldDB" id="A0A8S1EKR5"/>
<sequence>MFRWKSSSEKNDICFNPLQAIRAWSLLANVAEGKTYRDIIKYIVNRTNIEEPSNLTELNKTILGLHVEIEEDVDGCVRLFTELPKHLINPSDLENSTRYYGGKSDRSAIRHLCFASDPDGLFSCDAINTEVFKSSRGAVKFVVPEQYAPTWRSQMALVSCSDCTFHWKTTDTIILTDNMLFTDDCGNRSYTSAILARADVHKSPNGKIYRLESQLDDFQLYLSMTNEPLSLEDFKETETSDRWHVSKNRLVLLPRTIISTPLSLLSHAKKDGLQRLFCSEKSELFKLTSNMFEIKANFITTNPPIIMNPTSTGFHANELLPEHAHVAMDECLTSVLASNQRKTMMPTADTVFMYYEDHLDKRQQVMERLDPFSAKAFHAPEGTLEFNTTFQFIVTRHCENEPIVLCAGRFNNSMWTNDESSMIEDDRSDSKKLPKKP</sequence>
<keyword evidence="2" id="KW-1185">Reference proteome</keyword>
<proteinExistence type="predicted"/>
<evidence type="ECO:0000313" key="1">
    <source>
        <dbReference type="EMBL" id="CAB3401776.1"/>
    </source>
</evidence>
<dbReference type="InterPro" id="IPR042178">
    <property type="entry name" value="Serpin_sf_1"/>
</dbReference>
<evidence type="ECO:0000313" key="2">
    <source>
        <dbReference type="Proteomes" id="UP000494206"/>
    </source>
</evidence>
<dbReference type="OrthoDB" id="5799997at2759"/>
<accession>A0A8S1EKR5</accession>
<dbReference type="InterPro" id="IPR042185">
    <property type="entry name" value="Serpin_sf_2"/>
</dbReference>
<dbReference type="InterPro" id="IPR036186">
    <property type="entry name" value="Serpin_sf"/>
</dbReference>